<dbReference type="SUPFAM" id="SSF52540">
    <property type="entry name" value="P-loop containing nucleoside triphosphate hydrolases"/>
    <property type="match status" value="1"/>
</dbReference>
<dbReference type="Gene3D" id="3.40.50.300">
    <property type="entry name" value="P-loop containing nucleotide triphosphate hydrolases"/>
    <property type="match status" value="1"/>
</dbReference>
<dbReference type="OrthoDB" id="5619227at2"/>
<organism evidence="2 3">
    <name type="scientific">Succinivibrio dextrinosolvens</name>
    <dbReference type="NCBI Taxonomy" id="83771"/>
    <lineage>
        <taxon>Bacteria</taxon>
        <taxon>Pseudomonadati</taxon>
        <taxon>Pseudomonadota</taxon>
        <taxon>Gammaproteobacteria</taxon>
        <taxon>Aeromonadales</taxon>
        <taxon>Succinivibrionaceae</taxon>
        <taxon>Succinivibrio</taxon>
    </lineage>
</organism>
<dbReference type="InterPro" id="IPR018631">
    <property type="entry name" value="AAA-ATPase-like_dom"/>
</dbReference>
<dbReference type="PANTHER" id="PTHR34825">
    <property type="entry name" value="CONSERVED PROTEIN, WITH A WEAK D-GALACTARATE DEHYDRATASE/ALTRONATE HYDROLASE DOMAIN"/>
    <property type="match status" value="1"/>
</dbReference>
<proteinExistence type="predicted"/>
<dbReference type="InterPro" id="IPR027417">
    <property type="entry name" value="P-loop_NTPase"/>
</dbReference>
<evidence type="ECO:0000313" key="3">
    <source>
        <dbReference type="Proteomes" id="UP000243374"/>
    </source>
</evidence>
<dbReference type="Proteomes" id="UP000243374">
    <property type="component" value="Unassembled WGS sequence"/>
</dbReference>
<reference evidence="2 3" key="1">
    <citation type="submission" date="2016-10" db="EMBL/GenBank/DDBJ databases">
        <authorList>
            <person name="Varghese N."/>
            <person name="Submissions S."/>
        </authorList>
    </citation>
    <scope>NUCLEOTIDE SEQUENCE [LARGE SCALE GENOMIC DNA]</scope>
    <source>
        <strain evidence="2 3">22B</strain>
    </source>
</reference>
<evidence type="ECO:0000259" key="1">
    <source>
        <dbReference type="Pfam" id="PF09820"/>
    </source>
</evidence>
<dbReference type="PANTHER" id="PTHR34825:SF1">
    <property type="entry name" value="AAA-ATPASE-LIKE DOMAIN-CONTAINING PROTEIN"/>
    <property type="match status" value="1"/>
</dbReference>
<sequence length="592" mass="68078">MSESAVKLLNNPYGQATFDLFRQDEQAFVDKSLMIKYLDDKGTSRYPVLLRPRRFGKSTFVRMLKCYYDISYQDRYEELFSGSKIYDEDLPTHNSYHVINFDFSAVSTGNLNKLLTSFFVAVTDGIRDFKRRYKDFVFDYSDMDKTDPATLFTEFAIAYKDYSDGQNLYVMIDEYDNFANEILSKDLELFQNITSKDGFLKTFYSAIKNQAMSTIAKTFITGVSSVSLDSLTSGFNIALNVTSLDCFNEYAGFTEDELDILIPKLVDVEQLGVSTKEIIERMKPVYDGYCFSRRADKTVYNSSMCLYYLTKVRQEQTLLNPEDYLDPACDQDGYKLEQLFGLADKETVDTIIDRYLQGEPFYLQKLSENINLNQVREYSREQLLSMLYYLGYLTINRNSSLDSGLSLVIPNQFMSKLFANCTIKLRFRKDAVFSSQKLDISEMMNLKDDLSSFTSSCTEFLSLIMSNQVLYHMNEIALNLVLYAKLEELSKDDFEVRLQKSLRVVGVGERFADLVVTVNKGTSNECIYLIELKYLTKTEASDKNSERSLKRAIKDASAEVLNYKSALDFKGKNVKAFAMVFAGPDCVYCQMY</sequence>
<keyword evidence="3" id="KW-1185">Reference proteome</keyword>
<feature type="domain" description="AAA-ATPase-like" evidence="1">
    <location>
        <begin position="12"/>
        <end position="232"/>
    </location>
</feature>
<dbReference type="RefSeq" id="WP_074839585.1">
    <property type="nucleotide sequence ID" value="NZ_CP047056.1"/>
</dbReference>
<dbReference type="AlphaFoldDB" id="A0A662Z7N7"/>
<gene>
    <name evidence="2" type="ORF">SAMN04487865_100855</name>
</gene>
<dbReference type="EMBL" id="FOSF01000008">
    <property type="protein sequence ID" value="SFJ93752.1"/>
    <property type="molecule type" value="Genomic_DNA"/>
</dbReference>
<evidence type="ECO:0000313" key="2">
    <source>
        <dbReference type="EMBL" id="SFJ93752.1"/>
    </source>
</evidence>
<name>A0A662Z7N7_9GAMM</name>
<protein>
    <submittedName>
        <fullName evidence="2">PD-(D/E)XK nuclease superfamily protein</fullName>
    </submittedName>
</protein>
<dbReference type="Pfam" id="PF09820">
    <property type="entry name" value="AAA-ATPase_like"/>
    <property type="match status" value="1"/>
</dbReference>
<accession>A0A662Z7N7</accession>